<evidence type="ECO:0000313" key="2">
    <source>
        <dbReference type="EMBL" id="MDE1466068.1"/>
    </source>
</evidence>
<comment type="caution">
    <text evidence="2">The sequence shown here is derived from an EMBL/GenBank/DDBJ whole genome shotgun (WGS) entry which is preliminary data.</text>
</comment>
<evidence type="ECO:0000256" key="1">
    <source>
        <dbReference type="ARBA" id="ARBA00009981"/>
    </source>
</evidence>
<organism evidence="2 3">
    <name type="scientific">Spartinivicinus poritis</name>
    <dbReference type="NCBI Taxonomy" id="2994640"/>
    <lineage>
        <taxon>Bacteria</taxon>
        <taxon>Pseudomonadati</taxon>
        <taxon>Pseudomonadota</taxon>
        <taxon>Gammaproteobacteria</taxon>
        <taxon>Oceanospirillales</taxon>
        <taxon>Zooshikellaceae</taxon>
        <taxon>Spartinivicinus</taxon>
    </lineage>
</organism>
<sequence length="79" mass="9304">MEWKAAEARHKFSEVLNQASLEGPQQIVRRDETYVVLTQAEYEQLAFKQRNFVNFLLNGPSFEGLDLERDKSEMRDIEL</sequence>
<dbReference type="SUPFAM" id="SSF143120">
    <property type="entry name" value="YefM-like"/>
    <property type="match status" value="1"/>
</dbReference>
<dbReference type="Proteomes" id="UP001528823">
    <property type="component" value="Unassembled WGS sequence"/>
</dbReference>
<dbReference type="Gene3D" id="3.40.1620.10">
    <property type="entry name" value="YefM-like domain"/>
    <property type="match status" value="1"/>
</dbReference>
<proteinExistence type="inferred from homology"/>
<dbReference type="NCBIfam" id="TIGR01552">
    <property type="entry name" value="phd_fam"/>
    <property type="match status" value="1"/>
</dbReference>
<dbReference type="InterPro" id="IPR036165">
    <property type="entry name" value="YefM-like_sf"/>
</dbReference>
<gene>
    <name evidence="2" type="ORF">ORQ98_29370</name>
</gene>
<dbReference type="EMBL" id="JAPMOU010000133">
    <property type="protein sequence ID" value="MDE1466068.1"/>
    <property type="molecule type" value="Genomic_DNA"/>
</dbReference>
<evidence type="ECO:0000313" key="3">
    <source>
        <dbReference type="Proteomes" id="UP001528823"/>
    </source>
</evidence>
<accession>A0ABT5UI49</accession>
<keyword evidence="3" id="KW-1185">Reference proteome</keyword>
<name>A0ABT5UI49_9GAMM</name>
<comment type="similarity">
    <text evidence="1">Belongs to the phD/YefM antitoxin family.</text>
</comment>
<dbReference type="RefSeq" id="WP_274692364.1">
    <property type="nucleotide sequence ID" value="NZ_JAPMOU010000133.1"/>
</dbReference>
<reference evidence="2 3" key="1">
    <citation type="submission" date="2022-11" db="EMBL/GenBank/DDBJ databases">
        <title>Spartinivicinus poritis sp. nov., isolated from scleractinian coral Porites lutea.</title>
        <authorList>
            <person name="Zhang G."/>
            <person name="Cai L."/>
            <person name="Wei Q."/>
        </authorList>
    </citation>
    <scope>NUCLEOTIDE SEQUENCE [LARGE SCALE GENOMIC DNA]</scope>
    <source>
        <strain evidence="2 3">A2-2</strain>
    </source>
</reference>
<protein>
    <submittedName>
        <fullName evidence="2">Type II toxin-antitoxin system prevent-host-death family antitoxin</fullName>
    </submittedName>
</protein>